<reference evidence="2" key="1">
    <citation type="submission" date="2020-08" db="EMBL/GenBank/DDBJ databases">
        <title>Multicomponent nature underlies the extraordinary mechanical properties of spider dragline silk.</title>
        <authorList>
            <person name="Kono N."/>
            <person name="Nakamura H."/>
            <person name="Mori M."/>
            <person name="Yoshida Y."/>
            <person name="Ohtoshi R."/>
            <person name="Malay A.D."/>
            <person name="Moran D.A.P."/>
            <person name="Tomita M."/>
            <person name="Numata K."/>
            <person name="Arakawa K."/>
        </authorList>
    </citation>
    <scope>NUCLEOTIDE SEQUENCE</scope>
</reference>
<comment type="caution">
    <text evidence="2">The sequence shown here is derived from an EMBL/GenBank/DDBJ whole genome shotgun (WGS) entry which is preliminary data.</text>
</comment>
<gene>
    <name evidence="2" type="ORF">TNCV_1014531</name>
</gene>
<sequence>MKHAGLQRYWAQTHDMPAMIRYLDHWATVALSQCGKSCQRWFPTIEDVGNVAERDKERRPATCVLNGMFSYALHNMLLLFSWYVITIKINFLYDGG</sequence>
<keyword evidence="1" id="KW-1133">Transmembrane helix</keyword>
<accession>A0A8X7B9P7</accession>
<name>A0A8X7B9P7_TRICX</name>
<dbReference type="Proteomes" id="UP000887159">
    <property type="component" value="Unassembled WGS sequence"/>
</dbReference>
<evidence type="ECO:0000256" key="1">
    <source>
        <dbReference type="SAM" id="Phobius"/>
    </source>
</evidence>
<evidence type="ECO:0000313" key="2">
    <source>
        <dbReference type="EMBL" id="GFY24405.1"/>
    </source>
</evidence>
<dbReference type="AlphaFoldDB" id="A0A8X7B9P7"/>
<proteinExistence type="predicted"/>
<protein>
    <submittedName>
        <fullName evidence="2">Uncharacterized protein</fullName>
    </submittedName>
</protein>
<dbReference type="EMBL" id="BMAU01021369">
    <property type="protein sequence ID" value="GFY24405.1"/>
    <property type="molecule type" value="Genomic_DNA"/>
</dbReference>
<feature type="transmembrane region" description="Helical" evidence="1">
    <location>
        <begin position="63"/>
        <end position="85"/>
    </location>
</feature>
<keyword evidence="1" id="KW-0472">Membrane</keyword>
<organism evidence="2 3">
    <name type="scientific">Trichonephila clavipes</name>
    <name type="common">Golden silk orbweaver</name>
    <name type="synonym">Nephila clavipes</name>
    <dbReference type="NCBI Taxonomy" id="2585209"/>
    <lineage>
        <taxon>Eukaryota</taxon>
        <taxon>Metazoa</taxon>
        <taxon>Ecdysozoa</taxon>
        <taxon>Arthropoda</taxon>
        <taxon>Chelicerata</taxon>
        <taxon>Arachnida</taxon>
        <taxon>Araneae</taxon>
        <taxon>Araneomorphae</taxon>
        <taxon>Entelegynae</taxon>
        <taxon>Araneoidea</taxon>
        <taxon>Nephilidae</taxon>
        <taxon>Trichonephila</taxon>
    </lineage>
</organism>
<keyword evidence="1" id="KW-0812">Transmembrane</keyword>
<keyword evidence="3" id="KW-1185">Reference proteome</keyword>
<evidence type="ECO:0000313" key="3">
    <source>
        <dbReference type="Proteomes" id="UP000887159"/>
    </source>
</evidence>